<feature type="transmembrane region" description="Helical" evidence="1">
    <location>
        <begin position="186"/>
        <end position="209"/>
    </location>
</feature>
<comment type="caution">
    <text evidence="2">The sequence shown here is derived from an EMBL/GenBank/DDBJ whole genome shotgun (WGS) entry which is preliminary data.</text>
</comment>
<feature type="transmembrane region" description="Helical" evidence="1">
    <location>
        <begin position="153"/>
        <end position="174"/>
    </location>
</feature>
<gene>
    <name evidence="2" type="ORF">I6N95_15315</name>
</gene>
<organism evidence="2 3">
    <name type="scientific">Vagococcus allomyrinae</name>
    <dbReference type="NCBI Taxonomy" id="2794353"/>
    <lineage>
        <taxon>Bacteria</taxon>
        <taxon>Bacillati</taxon>
        <taxon>Bacillota</taxon>
        <taxon>Bacilli</taxon>
        <taxon>Lactobacillales</taxon>
        <taxon>Enterococcaceae</taxon>
        <taxon>Vagococcus</taxon>
    </lineage>
</organism>
<protein>
    <submittedName>
        <fullName evidence="2">Uncharacterized protein</fullName>
    </submittedName>
</protein>
<evidence type="ECO:0000313" key="2">
    <source>
        <dbReference type="EMBL" id="MBP1042388.1"/>
    </source>
</evidence>
<dbReference type="AlphaFoldDB" id="A0A940SXH7"/>
<keyword evidence="1" id="KW-0812">Transmembrane</keyword>
<reference evidence="2" key="1">
    <citation type="submission" date="2020-12" db="EMBL/GenBank/DDBJ databases">
        <title>Vagococcus allomyrinae sp. nov. and Enterococcus lavae sp. nov., isolated from the larvae of Allomyrina dichotoma.</title>
        <authorList>
            <person name="Lee S.D."/>
        </authorList>
    </citation>
    <scope>NUCLEOTIDE SEQUENCE</scope>
    <source>
        <strain evidence="2">BWB3-3</strain>
    </source>
</reference>
<keyword evidence="1" id="KW-0472">Membrane</keyword>
<evidence type="ECO:0000256" key="1">
    <source>
        <dbReference type="SAM" id="Phobius"/>
    </source>
</evidence>
<sequence>MHNKENEEKEVESKLDILLSLEDLLSIKSSNQIIKLSFISLFKDFTIKYDKKKHKSKISFFKDYRLMYAIFLLIAVMFSYILSDSSLTIVKLIDIVEFLNNILISLLGIVFTAYALLQAVLSKDVLLSLLTSKANSKKGHRLEQNNFTKINNGFFFLMVLYIIGIVINSLLFVFLKSVDEDWHLKLPQLVNVFLSSIILSFYFFFNLLVIWEIKHFIFNIFHILNVGIILNMDEEDMGK</sequence>
<feature type="transmembrane region" description="Helical" evidence="1">
    <location>
        <begin position="64"/>
        <end position="82"/>
    </location>
</feature>
<dbReference type="RefSeq" id="WP_209529528.1">
    <property type="nucleotide sequence ID" value="NZ_JAEEGA010000010.1"/>
</dbReference>
<evidence type="ECO:0000313" key="3">
    <source>
        <dbReference type="Proteomes" id="UP000674938"/>
    </source>
</evidence>
<dbReference type="Proteomes" id="UP000674938">
    <property type="component" value="Unassembled WGS sequence"/>
</dbReference>
<keyword evidence="1" id="KW-1133">Transmembrane helix</keyword>
<proteinExistence type="predicted"/>
<dbReference type="EMBL" id="JAEEGA010000010">
    <property type="protein sequence ID" value="MBP1042388.1"/>
    <property type="molecule type" value="Genomic_DNA"/>
</dbReference>
<accession>A0A940SXH7</accession>
<keyword evidence="3" id="KW-1185">Reference proteome</keyword>
<name>A0A940SXH7_9ENTE</name>
<feature type="transmembrane region" description="Helical" evidence="1">
    <location>
        <begin position="102"/>
        <end position="132"/>
    </location>
</feature>